<comment type="caution">
    <text evidence="6">The sequence shown here is derived from an EMBL/GenBank/DDBJ whole genome shotgun (WGS) entry which is preliminary data.</text>
</comment>
<dbReference type="GO" id="GO:0045944">
    <property type="term" value="P:positive regulation of transcription by RNA polymerase II"/>
    <property type="evidence" value="ECO:0007669"/>
    <property type="project" value="TreeGrafter"/>
</dbReference>
<feature type="non-terminal residue" evidence="6">
    <location>
        <position position="1"/>
    </location>
</feature>
<feature type="non-terminal residue" evidence="6">
    <location>
        <position position="768"/>
    </location>
</feature>
<organism evidence="6 7">
    <name type="scientific">Nothoprocta ornata</name>
    <dbReference type="NCBI Taxonomy" id="83376"/>
    <lineage>
        <taxon>Eukaryota</taxon>
        <taxon>Metazoa</taxon>
        <taxon>Chordata</taxon>
        <taxon>Craniata</taxon>
        <taxon>Vertebrata</taxon>
        <taxon>Euteleostomi</taxon>
        <taxon>Archelosauria</taxon>
        <taxon>Archosauria</taxon>
        <taxon>Dinosauria</taxon>
        <taxon>Saurischia</taxon>
        <taxon>Theropoda</taxon>
        <taxon>Coelurosauria</taxon>
        <taxon>Aves</taxon>
        <taxon>Palaeognathae</taxon>
        <taxon>Tinamiformes</taxon>
        <taxon>Tinamidae</taxon>
        <taxon>Nothoprocta</taxon>
    </lineage>
</organism>
<proteinExistence type="predicted"/>
<dbReference type="GO" id="GO:0045348">
    <property type="term" value="P:positive regulation of MHC class II biosynthetic process"/>
    <property type="evidence" value="ECO:0007669"/>
    <property type="project" value="TreeGrafter"/>
</dbReference>
<dbReference type="InterPro" id="IPR001611">
    <property type="entry name" value="Leu-rich_rpt"/>
</dbReference>
<dbReference type="PRINTS" id="PR01719">
    <property type="entry name" value="MHCIIACTVATR"/>
</dbReference>
<dbReference type="InterPro" id="IPR007111">
    <property type="entry name" value="NACHT_NTPase"/>
</dbReference>
<evidence type="ECO:0000256" key="3">
    <source>
        <dbReference type="ARBA" id="ARBA00022741"/>
    </source>
</evidence>
<keyword evidence="2" id="KW-0677">Repeat</keyword>
<sequence>KNSVKVMEKELGTCNLQGKEKAALERSQIFQVPGSKELETKVIVALGKAGMGKSILVQKICQDWSNGELPLFEFVFCFDCKQISMPEKQYSLKDLLLEFFVKPQEGSDEIFEYILHNPAKVLLLFDGFEGLHCSGNPPRGSDSKPGKEVYSITELLAGLLQKKMLNGCTLLLTARPKDKVSQYMSKVDKTVEIVGFSPQQRELYITRYFEGLPYCDKALRFIKDCQYLFSHCYNPLMCRFVCFLCETALEMGEKDLPPTLTALFLKFVQHKLSPVQREAAPLQNQESLATLARIAWYLGEKHQSAMKSHLFPSKEVKEFALKYGFVLPFAFPKHSDTGEEEFGSTFSDFAIQNFLGALHLSLAEEVKDKSLTKYLSFPSKKKKPYNWLDLVPRFLAGLLFLQDDPDFCSLSNKDVKQPTKKQKTLLKYIRRLQINNLCPERLLELFHCIYETQNNYLLQHVALRLNPELSFLGVVLTPPDVHVLYSILERSRKEFSLDLQNSSLDMQGLKDLVGLKNVTSFRASLRDAIRLWKSLEQAKEYELLRMSTEKFILDPFKAKTMNDISDLSDLVEMQKIISCVQDVSDWNSYEIPAIKNLKKLEFALGQVCGLQAVLKLVGILAAFPSLQHLDLEALSENGIGDEGAKRLSEVFPKLTSLETLNLSQNKITDVGAEKLAKALPHLSSLKTLSLYNNSICDFGAESLAKILPAMASLRVLDVQYNKITDVGALQLTNSLRKCPCIKNLLMWNPTIPYGVLEHLHQLDSRISV</sequence>
<dbReference type="SMART" id="SM00368">
    <property type="entry name" value="LRR_RI"/>
    <property type="match status" value="4"/>
</dbReference>
<dbReference type="Pfam" id="PF13516">
    <property type="entry name" value="LRR_6"/>
    <property type="match status" value="2"/>
</dbReference>
<evidence type="ECO:0000256" key="4">
    <source>
        <dbReference type="ARBA" id="ARBA00022840"/>
    </source>
</evidence>
<reference evidence="6 7" key="1">
    <citation type="submission" date="2019-09" db="EMBL/GenBank/DDBJ databases">
        <title>Bird 10,000 Genomes (B10K) Project - Family phase.</title>
        <authorList>
            <person name="Zhang G."/>
        </authorList>
    </citation>
    <scope>NUCLEOTIDE SEQUENCE [LARGE SCALE GENOMIC DNA]</scope>
    <source>
        <strain evidence="6">B10K-MSB-03</strain>
    </source>
</reference>
<dbReference type="Pfam" id="PF17776">
    <property type="entry name" value="NLRC4_HD2"/>
    <property type="match status" value="1"/>
</dbReference>
<dbReference type="PANTHER" id="PTHR47189:SF1">
    <property type="entry name" value="MHC CLASS II TRANSACTIVATOR"/>
    <property type="match status" value="1"/>
</dbReference>
<dbReference type="Gene3D" id="3.40.50.300">
    <property type="entry name" value="P-loop containing nucleotide triphosphate hydrolases"/>
    <property type="match status" value="1"/>
</dbReference>
<dbReference type="InterPro" id="IPR008095">
    <property type="entry name" value="MHC_II_transact"/>
</dbReference>
<gene>
    <name evidence="6" type="primary">Ciita</name>
    <name evidence="6" type="ORF">NOTORN_R04421</name>
</gene>
<dbReference type="AlphaFoldDB" id="A0A7K7B756"/>
<dbReference type="InterPro" id="IPR041267">
    <property type="entry name" value="NLRP_HD2"/>
</dbReference>
<dbReference type="InterPro" id="IPR003591">
    <property type="entry name" value="Leu-rich_rpt_typical-subtyp"/>
</dbReference>
<dbReference type="Pfam" id="PF12799">
    <property type="entry name" value="LRR_4"/>
    <property type="match status" value="1"/>
</dbReference>
<evidence type="ECO:0000259" key="5">
    <source>
        <dbReference type="PROSITE" id="PS50837"/>
    </source>
</evidence>
<dbReference type="GO" id="GO:0045345">
    <property type="term" value="P:positive regulation of MHC class I biosynthetic process"/>
    <property type="evidence" value="ECO:0007669"/>
    <property type="project" value="TreeGrafter"/>
</dbReference>
<dbReference type="SUPFAM" id="SSF52540">
    <property type="entry name" value="P-loop containing nucleoside triphosphate hydrolases"/>
    <property type="match status" value="1"/>
</dbReference>
<dbReference type="Gene3D" id="3.80.10.10">
    <property type="entry name" value="Ribonuclease Inhibitor"/>
    <property type="match status" value="2"/>
</dbReference>
<keyword evidence="7" id="KW-1185">Reference proteome</keyword>
<dbReference type="Proteomes" id="UP000531938">
    <property type="component" value="Unassembled WGS sequence"/>
</dbReference>
<dbReference type="InterPro" id="IPR027417">
    <property type="entry name" value="P-loop_NTPase"/>
</dbReference>
<evidence type="ECO:0000256" key="2">
    <source>
        <dbReference type="ARBA" id="ARBA00022737"/>
    </source>
</evidence>
<evidence type="ECO:0000256" key="1">
    <source>
        <dbReference type="ARBA" id="ARBA00022614"/>
    </source>
</evidence>
<dbReference type="SMART" id="SM00369">
    <property type="entry name" value="LRR_TYP"/>
    <property type="match status" value="3"/>
</dbReference>
<dbReference type="PROSITE" id="PS50837">
    <property type="entry name" value="NACHT"/>
    <property type="match status" value="1"/>
</dbReference>
<dbReference type="InterPro" id="IPR025875">
    <property type="entry name" value="Leu-rich_rpt_4"/>
</dbReference>
<dbReference type="InterPro" id="IPR032675">
    <property type="entry name" value="LRR_dom_sf"/>
</dbReference>
<dbReference type="FunFam" id="3.40.50.300:FF:001028">
    <property type="entry name" value="Class II major histocompatibility complex transactivator"/>
    <property type="match status" value="1"/>
</dbReference>
<protein>
    <submittedName>
        <fullName evidence="6">C2TA protein</fullName>
    </submittedName>
</protein>
<dbReference type="Pfam" id="PF05729">
    <property type="entry name" value="NACHT"/>
    <property type="match status" value="1"/>
</dbReference>
<name>A0A7K7B756_9AVES</name>
<accession>A0A7K7B756</accession>
<evidence type="ECO:0000313" key="7">
    <source>
        <dbReference type="Proteomes" id="UP000531938"/>
    </source>
</evidence>
<dbReference type="SUPFAM" id="SSF52047">
    <property type="entry name" value="RNI-like"/>
    <property type="match status" value="1"/>
</dbReference>
<dbReference type="GO" id="GO:0009966">
    <property type="term" value="P:regulation of signal transduction"/>
    <property type="evidence" value="ECO:0007669"/>
    <property type="project" value="UniProtKB-ARBA"/>
</dbReference>
<dbReference type="EMBL" id="VZSH01000179">
    <property type="protein sequence ID" value="NWY04133.1"/>
    <property type="molecule type" value="Genomic_DNA"/>
</dbReference>
<dbReference type="GO" id="GO:0005524">
    <property type="term" value="F:ATP binding"/>
    <property type="evidence" value="ECO:0007669"/>
    <property type="project" value="UniProtKB-KW"/>
</dbReference>
<keyword evidence="3" id="KW-0547">Nucleotide-binding</keyword>
<feature type="domain" description="NACHT" evidence="5">
    <location>
        <begin position="41"/>
        <end position="176"/>
    </location>
</feature>
<dbReference type="PANTHER" id="PTHR47189">
    <property type="entry name" value="MHC CLASS II TRANSACTIVATOR"/>
    <property type="match status" value="1"/>
</dbReference>
<keyword evidence="4" id="KW-0067">ATP-binding</keyword>
<keyword evidence="1" id="KW-0433">Leucine-rich repeat</keyword>
<evidence type="ECO:0000313" key="6">
    <source>
        <dbReference type="EMBL" id="NWY04133.1"/>
    </source>
</evidence>
<dbReference type="PROSITE" id="PS51450">
    <property type="entry name" value="LRR"/>
    <property type="match status" value="2"/>
</dbReference>